<reference evidence="9" key="2">
    <citation type="journal article" date="2011" name="Proc. Natl. Acad. Sci. U.S.A.">
        <title>Obligate biotrophy features unraveled by the genomic analysis of rust fungi.</title>
        <authorList>
            <person name="Duplessis S."/>
            <person name="Cuomo C.A."/>
            <person name="Lin Y.-C."/>
            <person name="Aerts A."/>
            <person name="Tisserant E."/>
            <person name="Veneault-Fourrey C."/>
            <person name="Joly D.L."/>
            <person name="Hacquard S."/>
            <person name="Amselem J."/>
            <person name="Cantarel B.L."/>
            <person name="Chiu R."/>
            <person name="Coutinho P.M."/>
            <person name="Feau N."/>
            <person name="Field M."/>
            <person name="Frey P."/>
            <person name="Gelhaye E."/>
            <person name="Goldberg J."/>
            <person name="Grabherr M.G."/>
            <person name="Kodira C.D."/>
            <person name="Kohler A."/>
            <person name="Kuees U."/>
            <person name="Lindquist E.A."/>
            <person name="Lucas S.M."/>
            <person name="Mago R."/>
            <person name="Mauceli E."/>
            <person name="Morin E."/>
            <person name="Murat C."/>
            <person name="Pangilinan J.L."/>
            <person name="Park R."/>
            <person name="Pearson M."/>
            <person name="Quesneville H."/>
            <person name="Rouhier N."/>
            <person name="Sakthikumar S."/>
            <person name="Salamov A.A."/>
            <person name="Schmutz J."/>
            <person name="Selles B."/>
            <person name="Shapiro H."/>
            <person name="Tanguay P."/>
            <person name="Tuskan G.A."/>
            <person name="Henrissat B."/>
            <person name="Van de Peer Y."/>
            <person name="Rouze P."/>
            <person name="Ellis J.G."/>
            <person name="Dodds P.N."/>
            <person name="Schein J.E."/>
            <person name="Zhong S."/>
            <person name="Hamelin R.C."/>
            <person name="Grigoriev I.V."/>
            <person name="Szabo L.J."/>
            <person name="Martin F."/>
        </authorList>
    </citation>
    <scope>NUCLEOTIDE SEQUENCE [LARGE SCALE GENOMIC DNA]</scope>
    <source>
        <strain evidence="9">CRL 75-36-700-3 / race SCCL</strain>
    </source>
</reference>
<organism evidence="8 9">
    <name type="scientific">Puccinia graminis f. sp. tritici (strain CRL 75-36-700-3 / race SCCL)</name>
    <name type="common">Black stem rust fungus</name>
    <dbReference type="NCBI Taxonomy" id="418459"/>
    <lineage>
        <taxon>Eukaryota</taxon>
        <taxon>Fungi</taxon>
        <taxon>Dikarya</taxon>
        <taxon>Basidiomycota</taxon>
        <taxon>Pucciniomycotina</taxon>
        <taxon>Pucciniomycetes</taxon>
        <taxon>Pucciniales</taxon>
        <taxon>Pucciniaceae</taxon>
        <taxon>Puccinia</taxon>
    </lineage>
</organism>
<dbReference type="GeneID" id="10530483"/>
<dbReference type="PANTHER" id="PTHR45969:SF69">
    <property type="entry name" value="FINGER DOMAIN PROTEIN, PUTATIVE (AFU_ORTHOLOGUE AFUA_3G12190)-RELATED"/>
    <property type="match status" value="1"/>
</dbReference>
<keyword evidence="1" id="KW-0479">Metal-binding</keyword>
<name>E3L208_PUCGT</name>
<evidence type="ECO:0000313" key="9">
    <source>
        <dbReference type="Proteomes" id="UP000008783"/>
    </source>
</evidence>
<evidence type="ECO:0000256" key="2">
    <source>
        <dbReference type="ARBA" id="ARBA00022771"/>
    </source>
</evidence>
<dbReference type="InterPro" id="IPR001841">
    <property type="entry name" value="Znf_RING"/>
</dbReference>
<keyword evidence="9" id="KW-1185">Reference proteome</keyword>
<evidence type="ECO:0000313" key="8">
    <source>
        <dbReference type="EMBL" id="EFP90583.2"/>
    </source>
</evidence>
<dbReference type="InParanoid" id="E3L208"/>
<feature type="domain" description="RING-type" evidence="7">
    <location>
        <begin position="278"/>
        <end position="328"/>
    </location>
</feature>
<dbReference type="HOGENOM" id="CLU_053385_0_0_1"/>
<dbReference type="PROSITE" id="PS50089">
    <property type="entry name" value="ZF_RING_2"/>
    <property type="match status" value="1"/>
</dbReference>
<keyword evidence="6" id="KW-0812">Transmembrane</keyword>
<protein>
    <recommendedName>
        <fullName evidence="7">RING-type domain-containing protein</fullName>
    </recommendedName>
</protein>
<dbReference type="GO" id="GO:0008270">
    <property type="term" value="F:zinc ion binding"/>
    <property type="evidence" value="ECO:0007669"/>
    <property type="project" value="UniProtKB-KW"/>
</dbReference>
<dbReference type="VEuPathDB" id="FungiDB:PGTG_16609"/>
<dbReference type="OrthoDB" id="5582630at2759"/>
<sequence length="424" mass="46715">MVVEAGSKPNPSNITVFMSLNVVCKGLVCKACDEGSRLISPAFRGKKGCLCMRRASCAAPCILFKLIYVLLIKQVIVQMGGGMWEPMMGRVEDLNEQVAWRGWGLPAEDSADPSIAPCLPEAHSFRAMDRSWMILLILVGPSLGAGGEQELARFVAEQDVEAVGGRWHSNPCFVDRPLGPHHEAGINEGGQGPAGRFATLTPHPTEPSRTPDVVLRIDDDEEEERWSTDTKTWDINTDRAGGSSENSLGGGPARMAAKEGQDGSGESSRFKPIDAPECAICLSKLDPLSKPMITWDCGHSFDKHCMESWLWIEKHWKKISTHTCPVCRAALYRNGVPAKAPEERPHGLPPLSSRAQEEEEEEAVLNRPHTVHLEDRPRILLCDRFLYTWVCPVSPYLTAAANAFITLMSITVMFVLLDHLLPRS</sequence>
<dbReference type="AlphaFoldDB" id="E3L208"/>
<proteinExistence type="predicted"/>
<dbReference type="SMART" id="SM00184">
    <property type="entry name" value="RING"/>
    <property type="match status" value="1"/>
</dbReference>
<feature type="region of interest" description="Disordered" evidence="5">
    <location>
        <begin position="174"/>
        <end position="271"/>
    </location>
</feature>
<evidence type="ECO:0000256" key="6">
    <source>
        <dbReference type="SAM" id="Phobius"/>
    </source>
</evidence>
<accession>E3L208</accession>
<dbReference type="GO" id="GO:0061630">
    <property type="term" value="F:ubiquitin protein ligase activity"/>
    <property type="evidence" value="ECO:0000318"/>
    <property type="project" value="GO_Central"/>
</dbReference>
<dbReference type="PANTHER" id="PTHR45969">
    <property type="entry name" value="RING ZINC FINGER PROTEIN-RELATED"/>
    <property type="match status" value="1"/>
</dbReference>
<dbReference type="InterPro" id="IPR013083">
    <property type="entry name" value="Znf_RING/FYVE/PHD"/>
</dbReference>
<dbReference type="Pfam" id="PF13639">
    <property type="entry name" value="zf-RING_2"/>
    <property type="match status" value="1"/>
</dbReference>
<dbReference type="KEGG" id="pgr:PGTG_16609"/>
<dbReference type="Gene3D" id="3.30.40.10">
    <property type="entry name" value="Zinc/RING finger domain, C3HC4 (zinc finger)"/>
    <property type="match status" value="1"/>
</dbReference>
<evidence type="ECO:0000256" key="5">
    <source>
        <dbReference type="SAM" id="MobiDB-lite"/>
    </source>
</evidence>
<keyword evidence="6" id="KW-0472">Membrane</keyword>
<dbReference type="SUPFAM" id="SSF57850">
    <property type="entry name" value="RING/U-box"/>
    <property type="match status" value="1"/>
</dbReference>
<evidence type="ECO:0000256" key="1">
    <source>
        <dbReference type="ARBA" id="ARBA00022723"/>
    </source>
</evidence>
<evidence type="ECO:0000259" key="7">
    <source>
        <dbReference type="PROSITE" id="PS50089"/>
    </source>
</evidence>
<dbReference type="EMBL" id="DS178334">
    <property type="protein sequence ID" value="EFP90583.2"/>
    <property type="molecule type" value="Genomic_DNA"/>
</dbReference>
<evidence type="ECO:0000256" key="3">
    <source>
        <dbReference type="ARBA" id="ARBA00022833"/>
    </source>
</evidence>
<dbReference type="GO" id="GO:0016567">
    <property type="term" value="P:protein ubiquitination"/>
    <property type="evidence" value="ECO:0000318"/>
    <property type="project" value="GO_Central"/>
</dbReference>
<keyword evidence="3" id="KW-0862">Zinc</keyword>
<dbReference type="RefSeq" id="XP_003335002.2">
    <property type="nucleotide sequence ID" value="XM_003334954.2"/>
</dbReference>
<feature type="transmembrane region" description="Helical" evidence="6">
    <location>
        <begin position="396"/>
        <end position="417"/>
    </location>
</feature>
<keyword evidence="6" id="KW-1133">Transmembrane helix</keyword>
<gene>
    <name evidence="8" type="ORF">PGTG_16609</name>
</gene>
<dbReference type="STRING" id="418459.E3L208"/>
<evidence type="ECO:0000256" key="4">
    <source>
        <dbReference type="PROSITE-ProRule" id="PRU00175"/>
    </source>
</evidence>
<dbReference type="Proteomes" id="UP000008783">
    <property type="component" value="Unassembled WGS sequence"/>
</dbReference>
<reference key="1">
    <citation type="submission" date="2007-01" db="EMBL/GenBank/DDBJ databases">
        <title>The Genome Sequence of Puccinia graminis f. sp. tritici Strain CRL 75-36-700-3.</title>
        <authorList>
            <consortium name="The Broad Institute Genome Sequencing Platform"/>
            <person name="Birren B."/>
            <person name="Lander E."/>
            <person name="Galagan J."/>
            <person name="Nusbaum C."/>
            <person name="Devon K."/>
            <person name="Cuomo C."/>
            <person name="Jaffe D."/>
            <person name="Butler J."/>
            <person name="Alvarez P."/>
            <person name="Gnerre S."/>
            <person name="Grabherr M."/>
            <person name="Mauceli E."/>
            <person name="Brockman W."/>
            <person name="Young S."/>
            <person name="LaButti K."/>
            <person name="Sykes S."/>
            <person name="DeCaprio D."/>
            <person name="Crawford M."/>
            <person name="Koehrsen M."/>
            <person name="Engels R."/>
            <person name="Montgomery P."/>
            <person name="Pearson M."/>
            <person name="Howarth C."/>
            <person name="Larson L."/>
            <person name="White J."/>
            <person name="Zeng Q."/>
            <person name="Kodira C."/>
            <person name="Yandava C."/>
            <person name="Alvarado L."/>
            <person name="O'Leary S."/>
            <person name="Szabo L."/>
            <person name="Dean R."/>
            <person name="Schein J."/>
        </authorList>
    </citation>
    <scope>NUCLEOTIDE SEQUENCE</scope>
    <source>
        <strain>CRL 75-36-700-3</strain>
    </source>
</reference>
<keyword evidence="2 4" id="KW-0863">Zinc-finger</keyword>